<reference evidence="1 2" key="1">
    <citation type="journal article" date="2022" name="Nat. Plants">
        <title>Genomes of leafy and leafless Platanthera orchids illuminate the evolution of mycoheterotrophy.</title>
        <authorList>
            <person name="Li M.H."/>
            <person name="Liu K.W."/>
            <person name="Li Z."/>
            <person name="Lu H.C."/>
            <person name="Ye Q.L."/>
            <person name="Zhang D."/>
            <person name="Wang J.Y."/>
            <person name="Li Y.F."/>
            <person name="Zhong Z.M."/>
            <person name="Liu X."/>
            <person name="Yu X."/>
            <person name="Liu D.K."/>
            <person name="Tu X.D."/>
            <person name="Liu B."/>
            <person name="Hao Y."/>
            <person name="Liao X.Y."/>
            <person name="Jiang Y.T."/>
            <person name="Sun W.H."/>
            <person name="Chen J."/>
            <person name="Chen Y.Q."/>
            <person name="Ai Y."/>
            <person name="Zhai J.W."/>
            <person name="Wu S.S."/>
            <person name="Zhou Z."/>
            <person name="Hsiao Y.Y."/>
            <person name="Wu W.L."/>
            <person name="Chen Y.Y."/>
            <person name="Lin Y.F."/>
            <person name="Hsu J.L."/>
            <person name="Li C.Y."/>
            <person name="Wang Z.W."/>
            <person name="Zhao X."/>
            <person name="Zhong W.Y."/>
            <person name="Ma X.K."/>
            <person name="Ma L."/>
            <person name="Huang J."/>
            <person name="Chen G.Z."/>
            <person name="Huang M.Z."/>
            <person name="Huang L."/>
            <person name="Peng D.H."/>
            <person name="Luo Y.B."/>
            <person name="Zou S.Q."/>
            <person name="Chen S.P."/>
            <person name="Lan S."/>
            <person name="Tsai W.C."/>
            <person name="Van de Peer Y."/>
            <person name="Liu Z.J."/>
        </authorList>
    </citation>
    <scope>NUCLEOTIDE SEQUENCE [LARGE SCALE GENOMIC DNA]</scope>
    <source>
        <strain evidence="1">Lor288</strain>
    </source>
</reference>
<evidence type="ECO:0000313" key="1">
    <source>
        <dbReference type="EMBL" id="KAK8943630.1"/>
    </source>
</evidence>
<accession>A0ABR2LKI3</accession>
<keyword evidence="1" id="KW-0804">Transcription</keyword>
<dbReference type="Proteomes" id="UP001412067">
    <property type="component" value="Unassembled WGS sequence"/>
</dbReference>
<organism evidence="1 2">
    <name type="scientific">Platanthera guangdongensis</name>
    <dbReference type="NCBI Taxonomy" id="2320717"/>
    <lineage>
        <taxon>Eukaryota</taxon>
        <taxon>Viridiplantae</taxon>
        <taxon>Streptophyta</taxon>
        <taxon>Embryophyta</taxon>
        <taxon>Tracheophyta</taxon>
        <taxon>Spermatophyta</taxon>
        <taxon>Magnoliopsida</taxon>
        <taxon>Liliopsida</taxon>
        <taxon>Asparagales</taxon>
        <taxon>Orchidaceae</taxon>
        <taxon>Orchidoideae</taxon>
        <taxon>Orchideae</taxon>
        <taxon>Orchidinae</taxon>
        <taxon>Platanthera</taxon>
    </lineage>
</organism>
<protein>
    <submittedName>
        <fullName evidence="1">DNA-directed RNA polymerase subunit beta</fullName>
    </submittedName>
</protein>
<sequence length="67" mass="7963">MLQNGNAGMYTIPGFSQIQFEVFCRFINKGLTEEFKKFQKIEDRDQEIEFKLFVFAETYQLAETLIK</sequence>
<name>A0ABR2LKI3_9ASPA</name>
<keyword evidence="2" id="KW-1185">Reference proteome</keyword>
<evidence type="ECO:0000313" key="2">
    <source>
        <dbReference type="Proteomes" id="UP001412067"/>
    </source>
</evidence>
<dbReference type="EMBL" id="JBBWWR010000018">
    <property type="protein sequence ID" value="KAK8943630.1"/>
    <property type="molecule type" value="Genomic_DNA"/>
</dbReference>
<proteinExistence type="predicted"/>
<gene>
    <name evidence="1" type="primary">rpoB</name>
    <name evidence="1" type="ORF">KSP40_PGU004887</name>
</gene>
<dbReference type="GO" id="GO:0000428">
    <property type="term" value="C:DNA-directed RNA polymerase complex"/>
    <property type="evidence" value="ECO:0007669"/>
    <property type="project" value="UniProtKB-KW"/>
</dbReference>
<comment type="caution">
    <text evidence="1">The sequence shown here is derived from an EMBL/GenBank/DDBJ whole genome shotgun (WGS) entry which is preliminary data.</text>
</comment>
<keyword evidence="1" id="KW-0240">DNA-directed RNA polymerase</keyword>